<feature type="compositionally biased region" description="Low complexity" evidence="1">
    <location>
        <begin position="259"/>
        <end position="277"/>
    </location>
</feature>
<evidence type="ECO:0000313" key="3">
    <source>
        <dbReference type="Proteomes" id="UP000027195"/>
    </source>
</evidence>
<organism evidence="2 3">
    <name type="scientific">Botryobasidium botryosum (strain FD-172 SS1)</name>
    <dbReference type="NCBI Taxonomy" id="930990"/>
    <lineage>
        <taxon>Eukaryota</taxon>
        <taxon>Fungi</taxon>
        <taxon>Dikarya</taxon>
        <taxon>Basidiomycota</taxon>
        <taxon>Agaricomycotina</taxon>
        <taxon>Agaricomycetes</taxon>
        <taxon>Cantharellales</taxon>
        <taxon>Botryobasidiaceae</taxon>
        <taxon>Botryobasidium</taxon>
    </lineage>
</organism>
<protein>
    <submittedName>
        <fullName evidence="2">Uncharacterized protein</fullName>
    </submittedName>
</protein>
<feature type="compositionally biased region" description="Basic and acidic residues" evidence="1">
    <location>
        <begin position="282"/>
        <end position="292"/>
    </location>
</feature>
<feature type="compositionally biased region" description="Low complexity" evidence="1">
    <location>
        <begin position="298"/>
        <end position="308"/>
    </location>
</feature>
<dbReference type="HOGENOM" id="CLU_612475_0_0_1"/>
<feature type="region of interest" description="Disordered" evidence="1">
    <location>
        <begin position="259"/>
        <end position="309"/>
    </location>
</feature>
<proteinExistence type="predicted"/>
<name>A0A067N6J2_BOTB1</name>
<dbReference type="EMBL" id="KL198019">
    <property type="protein sequence ID" value="KDQ19371.1"/>
    <property type="molecule type" value="Genomic_DNA"/>
</dbReference>
<sequence>MPHQPLLTSPVDHPPLTLSRSRSLILPARSPSRSLGTCKYSHSFFSLGAVHHPPPTVSHYRLFAYLASQASVTTGKTLTIGSNDSFFAIAYRSHTHHSISMRPPSNNRPPSSGYEIPASHTPVKLNDNSEPGSSRGRIPTRVHPRHAMIDDTPLPLPPRLHHLASLSHPRALVAPIATPSSSPIFHPYIRSRHTPISRIEPRTPYPRQQQRTPSSFRAAVVPLTPLLCSSPRRRFHALAGPIALASPYSSPPSCVPISSPSSLVTTLSPSSSRPRQSYTQREQTHRTHDVHRGHLTAPHPYAPVVASPSPHPPLNTRIIRLLGIDCVQTEGPRLWLAFGLHDGNDPEAALLTHINASTPLADHRVFTTTVLASPLPLPHPNRPYRTLSPSGRPLTRLTAPSLTYRIPAALLLSLLLPPRLHLSATHLHCLVALLAACRLSSLSHFSC</sequence>
<keyword evidence="3" id="KW-1185">Reference proteome</keyword>
<dbReference type="InParanoid" id="A0A067N6J2"/>
<dbReference type="AlphaFoldDB" id="A0A067N6J2"/>
<feature type="compositionally biased region" description="Low complexity" evidence="1">
    <location>
        <begin position="100"/>
        <end position="112"/>
    </location>
</feature>
<reference evidence="3" key="1">
    <citation type="journal article" date="2014" name="Proc. Natl. Acad. Sci. U.S.A.">
        <title>Extensive sampling of basidiomycete genomes demonstrates inadequacy of the white-rot/brown-rot paradigm for wood decay fungi.</title>
        <authorList>
            <person name="Riley R."/>
            <person name="Salamov A.A."/>
            <person name="Brown D.W."/>
            <person name="Nagy L.G."/>
            <person name="Floudas D."/>
            <person name="Held B.W."/>
            <person name="Levasseur A."/>
            <person name="Lombard V."/>
            <person name="Morin E."/>
            <person name="Otillar R."/>
            <person name="Lindquist E.A."/>
            <person name="Sun H."/>
            <person name="LaButti K.M."/>
            <person name="Schmutz J."/>
            <person name="Jabbour D."/>
            <person name="Luo H."/>
            <person name="Baker S.E."/>
            <person name="Pisabarro A.G."/>
            <person name="Walton J.D."/>
            <person name="Blanchette R.A."/>
            <person name="Henrissat B."/>
            <person name="Martin F."/>
            <person name="Cullen D."/>
            <person name="Hibbett D.S."/>
            <person name="Grigoriev I.V."/>
        </authorList>
    </citation>
    <scope>NUCLEOTIDE SEQUENCE [LARGE SCALE GENOMIC DNA]</scope>
    <source>
        <strain evidence="3">FD-172 SS1</strain>
    </source>
</reference>
<dbReference type="Proteomes" id="UP000027195">
    <property type="component" value="Unassembled WGS sequence"/>
</dbReference>
<feature type="region of interest" description="Disordered" evidence="1">
    <location>
        <begin position="97"/>
        <end position="142"/>
    </location>
</feature>
<evidence type="ECO:0000256" key="1">
    <source>
        <dbReference type="SAM" id="MobiDB-lite"/>
    </source>
</evidence>
<accession>A0A067N6J2</accession>
<evidence type="ECO:0000313" key="2">
    <source>
        <dbReference type="EMBL" id="KDQ19371.1"/>
    </source>
</evidence>
<gene>
    <name evidence="2" type="ORF">BOTBODRAFT_170477</name>
</gene>